<keyword evidence="6" id="KW-1185">Reference proteome</keyword>
<dbReference type="AlphaFoldDB" id="A0A929FD01"/>
<dbReference type="InterPro" id="IPR011989">
    <property type="entry name" value="ARM-like"/>
</dbReference>
<dbReference type="Proteomes" id="UP000615026">
    <property type="component" value="Unassembled WGS sequence"/>
</dbReference>
<feature type="region of interest" description="Disordered" evidence="3">
    <location>
        <begin position="1"/>
        <end position="42"/>
    </location>
</feature>
<dbReference type="Gene3D" id="3.40.50.300">
    <property type="entry name" value="P-loop containing nucleotide triphosphate hydrolases"/>
    <property type="match status" value="1"/>
</dbReference>
<dbReference type="EMBL" id="JADEXP010000376">
    <property type="protein sequence ID" value="MBE9070118.1"/>
    <property type="molecule type" value="Genomic_DNA"/>
</dbReference>
<feature type="domain" description="AAA+ ATPase" evidence="4">
    <location>
        <begin position="117"/>
        <end position="254"/>
    </location>
</feature>
<dbReference type="SUPFAM" id="SSF52540">
    <property type="entry name" value="P-loop containing nucleoside triphosphate hydrolases"/>
    <property type="match status" value="1"/>
</dbReference>
<dbReference type="PANTHER" id="PTHR46312">
    <property type="entry name" value="NACHT DOMAIN-CONTAINING PROTEIN"/>
    <property type="match status" value="1"/>
</dbReference>
<evidence type="ECO:0000313" key="6">
    <source>
        <dbReference type="Proteomes" id="UP000615026"/>
    </source>
</evidence>
<dbReference type="SUPFAM" id="SSF48371">
    <property type="entry name" value="ARM repeat"/>
    <property type="match status" value="1"/>
</dbReference>
<protein>
    <submittedName>
        <fullName evidence="5">HEAT repeat domain-containing protein</fullName>
    </submittedName>
</protein>
<dbReference type="Pfam" id="PF03130">
    <property type="entry name" value="HEAT_PBS"/>
    <property type="match status" value="1"/>
</dbReference>
<dbReference type="InterPro" id="IPR027417">
    <property type="entry name" value="P-loop_NTPase"/>
</dbReference>
<dbReference type="InterPro" id="IPR004155">
    <property type="entry name" value="PBS_lyase_HEAT"/>
</dbReference>
<dbReference type="Pfam" id="PF13646">
    <property type="entry name" value="HEAT_2"/>
    <property type="match status" value="1"/>
</dbReference>
<evidence type="ECO:0000256" key="1">
    <source>
        <dbReference type="ARBA" id="ARBA00022549"/>
    </source>
</evidence>
<accession>A0A929FD01</accession>
<feature type="compositionally biased region" description="Polar residues" evidence="3">
    <location>
        <begin position="14"/>
        <end position="25"/>
    </location>
</feature>
<dbReference type="InterPro" id="IPR007111">
    <property type="entry name" value="NACHT_NTPase"/>
</dbReference>
<evidence type="ECO:0000256" key="3">
    <source>
        <dbReference type="SAM" id="MobiDB-lite"/>
    </source>
</evidence>
<keyword evidence="1" id="KW-0042">Antenna complex</keyword>
<feature type="compositionally biased region" description="Basic and acidic residues" evidence="3">
    <location>
        <begin position="1"/>
        <end position="13"/>
    </location>
</feature>
<dbReference type="Pfam" id="PF05729">
    <property type="entry name" value="NACHT"/>
    <property type="match status" value="1"/>
</dbReference>
<dbReference type="SMART" id="SM00382">
    <property type="entry name" value="AAA"/>
    <property type="match status" value="1"/>
</dbReference>
<dbReference type="InterPro" id="IPR016024">
    <property type="entry name" value="ARM-type_fold"/>
</dbReference>
<sequence>MTDPNDKKTEQTNRDGSTGFQTTVHGGTVNIGSHYHSAASPKPGSVDFERYIQFIRQDSRYQNVRDLYTETEALIPLEAETVERQSKRSEQDTEQAQKKVERFPVLEGLRKYALGRERQHVLLAGRPGSGKSTTLKRLLLELADEWVADSTQPVPIYIQLKRDSSPLELITDELEKGDIELEEKEIKRLLRRKRLILLLDGINEIPSEPRRRKLQEFREDHPTTPMIFTTRDLSVGGDLLGIKKRLEMLLLSAPQMRQFVGKYLSDRGMSGQTDTLLRQLHDRLREIAETPLLLEMLCDVFDPAIQQIPQSKGELFRQFDEKYDTFKGDPAVSEDSRRYRKELLRHLAFCMMQGPLDKPTEAWLTLDRNLAEKILENYLTGHVHDSGPRAREWLEDLLEHHLLQIAANPREIEFHHQLFQEYYAAEELLLRLPDLLENEPKFERDYLNLLKWTEPIALMLALMNEEKQALRVVKLAIDDVDLMLGAKLAGKLQPLSQKEAIANVIEKIRTKVTSPSCKIKLLGQTCSDYAVPILIEKLTTEKNQDLIFEAAFALKELGCRSAVQQLLPLLKHNHQLIVIAALFVLGELGGKNILPDICEALNHSEEESIREYAVEALGKLGDRTIISHLISSAKKDPSIGVREKAVEALLRLHAESALTTLIEIVSENKNISVSNLSSCWSAAKTLDQNDLENAVQALAEIIRNETDHDTRQNLVEAIGVI</sequence>
<dbReference type="SMART" id="SM00567">
    <property type="entry name" value="EZ_HEAT"/>
    <property type="match status" value="5"/>
</dbReference>
<dbReference type="RefSeq" id="WP_193996003.1">
    <property type="nucleotide sequence ID" value="NZ_JADEXP010000376.1"/>
</dbReference>
<evidence type="ECO:0000259" key="4">
    <source>
        <dbReference type="SMART" id="SM00382"/>
    </source>
</evidence>
<evidence type="ECO:0000256" key="2">
    <source>
        <dbReference type="ARBA" id="ARBA00022738"/>
    </source>
</evidence>
<dbReference type="Gene3D" id="1.25.10.10">
    <property type="entry name" value="Leucine-rich Repeat Variant"/>
    <property type="match status" value="1"/>
</dbReference>
<comment type="caution">
    <text evidence="5">The sequence shown here is derived from an EMBL/GenBank/DDBJ whole genome shotgun (WGS) entry which is preliminary data.</text>
</comment>
<reference evidence="5" key="1">
    <citation type="submission" date="2020-10" db="EMBL/GenBank/DDBJ databases">
        <authorList>
            <person name="Castelo-Branco R."/>
            <person name="Eusebio N."/>
            <person name="Adriana R."/>
            <person name="Vieira A."/>
            <person name="Brugerolle De Fraissinette N."/>
            <person name="Rezende De Castro R."/>
            <person name="Schneider M.P."/>
            <person name="Vasconcelos V."/>
            <person name="Leao P.N."/>
        </authorList>
    </citation>
    <scope>NUCLEOTIDE SEQUENCE</scope>
    <source>
        <strain evidence="5">LEGE 11479</strain>
    </source>
</reference>
<gene>
    <name evidence="5" type="ORF">IQ260_26095</name>
</gene>
<evidence type="ECO:0000313" key="5">
    <source>
        <dbReference type="EMBL" id="MBE9070118.1"/>
    </source>
</evidence>
<name>A0A929FD01_LEPEC</name>
<feature type="non-terminal residue" evidence="5">
    <location>
        <position position="721"/>
    </location>
</feature>
<dbReference type="PANTHER" id="PTHR46312:SF2">
    <property type="entry name" value="NUCLEOTIDE-BINDING OLIGOMERIZATION DOMAIN-CONTAINING PROTEIN 2-LIKE"/>
    <property type="match status" value="1"/>
</dbReference>
<proteinExistence type="predicted"/>
<organism evidence="5 6">
    <name type="scientific">Leptolyngbya cf. ectocarpi LEGE 11479</name>
    <dbReference type="NCBI Taxonomy" id="1828722"/>
    <lineage>
        <taxon>Bacteria</taxon>
        <taxon>Bacillati</taxon>
        <taxon>Cyanobacteriota</taxon>
        <taxon>Cyanophyceae</taxon>
        <taxon>Leptolyngbyales</taxon>
        <taxon>Leptolyngbyaceae</taxon>
        <taxon>Leptolyngbya group</taxon>
        <taxon>Leptolyngbya</taxon>
    </lineage>
</organism>
<dbReference type="InterPro" id="IPR003593">
    <property type="entry name" value="AAA+_ATPase"/>
</dbReference>
<dbReference type="GO" id="GO:0030089">
    <property type="term" value="C:phycobilisome"/>
    <property type="evidence" value="ECO:0007669"/>
    <property type="project" value="UniProtKB-KW"/>
</dbReference>
<keyword evidence="2" id="KW-0605">Phycobilisome</keyword>